<accession>A0A2R4TE24</accession>
<protein>
    <submittedName>
        <fullName evidence="1">Uncharacterized protein</fullName>
    </submittedName>
</protein>
<organism evidence="1 2">
    <name type="scientific">Streptomyces lunaelactis</name>
    <dbReference type="NCBI Taxonomy" id="1535768"/>
    <lineage>
        <taxon>Bacteria</taxon>
        <taxon>Bacillati</taxon>
        <taxon>Actinomycetota</taxon>
        <taxon>Actinomycetes</taxon>
        <taxon>Kitasatosporales</taxon>
        <taxon>Streptomycetaceae</taxon>
        <taxon>Streptomyces</taxon>
    </lineage>
</organism>
<dbReference type="AlphaFoldDB" id="A0A2R4TE24"/>
<evidence type="ECO:0000313" key="1">
    <source>
        <dbReference type="EMBL" id="AVZ77382.1"/>
    </source>
</evidence>
<gene>
    <name evidence="1" type="ORF">SLUN_11400</name>
</gene>
<sequence length="87" mass="10253">MVRTLRRLRAEGAGFCALIEALRRDEEFRLTPLRLMWAFQEALGLPWVQFRDHLLECLDADLRPLVPEDEIDRRAEALLSRYVTGER</sequence>
<dbReference type="EMBL" id="CP026304">
    <property type="protein sequence ID" value="AVZ77382.1"/>
    <property type="molecule type" value="Genomic_DNA"/>
</dbReference>
<dbReference type="Proteomes" id="UP000244201">
    <property type="component" value="Chromosome"/>
</dbReference>
<proteinExistence type="predicted"/>
<reference evidence="1 2" key="1">
    <citation type="submission" date="2018-01" db="EMBL/GenBank/DDBJ databases">
        <title>Complete genome sequence of Streptomyces lunaelactis MM109T, a Ferroverdin A producer isolated from cave moonmilk deposits.</title>
        <authorList>
            <person name="Naome A."/>
            <person name="Martinet L."/>
            <person name="Maciejewska M."/>
            <person name="Anderssen S."/>
            <person name="Adam D."/>
            <person name="Tenconi E."/>
            <person name="Deflandre B."/>
            <person name="Arguelles-Arias A."/>
            <person name="Calusinska M."/>
            <person name="Copieters W."/>
            <person name="Karim L."/>
            <person name="Hanikenne M."/>
            <person name="Baurain D."/>
            <person name="van Wezel G."/>
            <person name="Smargiasso N."/>
            <person name="de Pauw E."/>
            <person name="Delfosse P."/>
            <person name="Rigali S."/>
        </authorList>
    </citation>
    <scope>NUCLEOTIDE SEQUENCE [LARGE SCALE GENOMIC DNA]</scope>
    <source>
        <strain evidence="1 2">MM109</strain>
    </source>
</reference>
<name>A0A2R4TE24_9ACTN</name>
<evidence type="ECO:0000313" key="2">
    <source>
        <dbReference type="Proteomes" id="UP000244201"/>
    </source>
</evidence>
<keyword evidence="2" id="KW-1185">Reference proteome</keyword>
<dbReference type="KEGG" id="slk:SLUN_11400"/>
<dbReference type="OrthoDB" id="3634076at2"/>